<dbReference type="InterPro" id="IPR013783">
    <property type="entry name" value="Ig-like_fold"/>
</dbReference>
<keyword evidence="1" id="KW-0812">Transmembrane</keyword>
<accession>A0A6F9DQQ9</accession>
<organism evidence="2">
    <name type="scientific">Phallusia mammillata</name>
    <dbReference type="NCBI Taxonomy" id="59560"/>
    <lineage>
        <taxon>Eukaryota</taxon>
        <taxon>Metazoa</taxon>
        <taxon>Chordata</taxon>
        <taxon>Tunicata</taxon>
        <taxon>Ascidiacea</taxon>
        <taxon>Phlebobranchia</taxon>
        <taxon>Ascidiidae</taxon>
        <taxon>Phallusia</taxon>
    </lineage>
</organism>
<dbReference type="Gene3D" id="2.60.40.10">
    <property type="entry name" value="Immunoglobulins"/>
    <property type="match status" value="1"/>
</dbReference>
<name>A0A6F9DQQ9_9ASCI</name>
<gene>
    <name evidence="2" type="primary">Pvr</name>
</gene>
<keyword evidence="2" id="KW-0675">Receptor</keyword>
<protein>
    <submittedName>
        <fullName evidence="2">Poliovirus receptor</fullName>
    </submittedName>
</protein>
<dbReference type="AlphaFoldDB" id="A0A6F9DQQ9"/>
<keyword evidence="1" id="KW-0472">Membrane</keyword>
<proteinExistence type="evidence at transcript level"/>
<reference evidence="2" key="1">
    <citation type="submission" date="2020-04" db="EMBL/GenBank/DDBJ databases">
        <authorList>
            <person name="Neveu A P."/>
        </authorList>
    </citation>
    <scope>NUCLEOTIDE SEQUENCE</scope>
    <source>
        <tissue evidence="2">Whole embryo</tissue>
    </source>
</reference>
<sequence>MVVQGNFTVTPDHNGRNVSCILALKNEAFVTSEKKLIKVNYGPTILNVTVVGFERKNGNSYKFPNNITLTIQCIVDSNPPSKCTWYNWDTKLTEVSPNCNLMTSFNSTSSISCHASNGFGSTAVETIHIMLGSNSNFPFSTIPVQYRSTNLQEKQTTQLKTITTKTTETQAGKNDPQSGPLHALLIGFMVLISIVIVVLVVACMRK</sequence>
<evidence type="ECO:0000256" key="1">
    <source>
        <dbReference type="SAM" id="Phobius"/>
    </source>
</evidence>
<feature type="transmembrane region" description="Helical" evidence="1">
    <location>
        <begin position="183"/>
        <end position="204"/>
    </location>
</feature>
<keyword evidence="1" id="KW-1133">Transmembrane helix</keyword>
<evidence type="ECO:0000313" key="2">
    <source>
        <dbReference type="EMBL" id="CAB3265323.1"/>
    </source>
</evidence>
<dbReference type="EMBL" id="LR789461">
    <property type="protein sequence ID" value="CAB3265323.1"/>
    <property type="molecule type" value="mRNA"/>
</dbReference>